<keyword evidence="2" id="KW-1185">Reference proteome</keyword>
<dbReference type="EMBL" id="BAAACX010000023">
    <property type="protein sequence ID" value="GAA0408892.1"/>
    <property type="molecule type" value="Genomic_DNA"/>
</dbReference>
<dbReference type="RefSeq" id="WP_343864944.1">
    <property type="nucleotide sequence ID" value="NZ_BAAACX010000023.1"/>
</dbReference>
<accession>A0ABN0YSS3</accession>
<protein>
    <submittedName>
        <fullName evidence="1">Uncharacterized protein</fullName>
    </submittedName>
</protein>
<dbReference type="Pfam" id="PF19668">
    <property type="entry name" value="DUF6171"/>
    <property type="match status" value="1"/>
</dbReference>
<evidence type="ECO:0000313" key="2">
    <source>
        <dbReference type="Proteomes" id="UP001500340"/>
    </source>
</evidence>
<dbReference type="Proteomes" id="UP001500340">
    <property type="component" value="Unassembled WGS sequence"/>
</dbReference>
<gene>
    <name evidence="1" type="ORF">GCM10008933_43840</name>
</gene>
<sequence>MDTRNNGCKGCREEYQVTEESIQRMLASPMFTSDQCVEDEVYDERLRICNSCVKLQDGINCTVCGCIIPVAAKLKRKSCPMPGGALW</sequence>
<reference evidence="1 2" key="1">
    <citation type="journal article" date="2019" name="Int. J. Syst. Evol. Microbiol.">
        <title>The Global Catalogue of Microorganisms (GCM) 10K type strain sequencing project: providing services to taxonomists for standard genome sequencing and annotation.</title>
        <authorList>
            <consortium name="The Broad Institute Genomics Platform"/>
            <consortium name="The Broad Institute Genome Sequencing Center for Infectious Disease"/>
            <person name="Wu L."/>
            <person name="Ma J."/>
        </authorList>
    </citation>
    <scope>NUCLEOTIDE SEQUENCE [LARGE SCALE GENOMIC DNA]</scope>
    <source>
        <strain evidence="1 2">JCM 12774</strain>
    </source>
</reference>
<dbReference type="InterPro" id="IPR046169">
    <property type="entry name" value="DUF6171"/>
</dbReference>
<organism evidence="1 2">
    <name type="scientific">Paenibacillus motobuensis</name>
    <dbReference type="NCBI Taxonomy" id="295324"/>
    <lineage>
        <taxon>Bacteria</taxon>
        <taxon>Bacillati</taxon>
        <taxon>Bacillota</taxon>
        <taxon>Bacilli</taxon>
        <taxon>Bacillales</taxon>
        <taxon>Paenibacillaceae</taxon>
        <taxon>Paenibacillus</taxon>
    </lineage>
</organism>
<comment type="caution">
    <text evidence="1">The sequence shown here is derived from an EMBL/GenBank/DDBJ whole genome shotgun (WGS) entry which is preliminary data.</text>
</comment>
<proteinExistence type="predicted"/>
<evidence type="ECO:0000313" key="1">
    <source>
        <dbReference type="EMBL" id="GAA0408892.1"/>
    </source>
</evidence>
<name>A0ABN0YSS3_9BACL</name>